<keyword evidence="1" id="KW-0479">Metal-binding</keyword>
<dbReference type="Gene3D" id="3.40.50.1400">
    <property type="match status" value="2"/>
</dbReference>
<proteinExistence type="predicted"/>
<keyword evidence="4" id="KW-1185">Reference proteome</keyword>
<evidence type="ECO:0000313" key="4">
    <source>
        <dbReference type="Proteomes" id="UP000000379"/>
    </source>
</evidence>
<dbReference type="PANTHER" id="PTHR33542">
    <property type="entry name" value="SIROHYDROCHLORIN FERROCHELATASE, CHLOROPLASTIC"/>
    <property type="match status" value="1"/>
</dbReference>
<protein>
    <submittedName>
        <fullName evidence="3">Cobalamin (Vitamin B12) biosynthesis CbiX protein</fullName>
    </submittedName>
</protein>
<dbReference type="HOGENOM" id="CLU_056929_0_0_0"/>
<dbReference type="KEGG" id="tra:Trad_0901"/>
<dbReference type="CDD" id="cd03416">
    <property type="entry name" value="CbiX_SirB_N"/>
    <property type="match status" value="2"/>
</dbReference>
<evidence type="ECO:0000256" key="1">
    <source>
        <dbReference type="ARBA" id="ARBA00022723"/>
    </source>
</evidence>
<dbReference type="GO" id="GO:0046872">
    <property type="term" value="F:metal ion binding"/>
    <property type="evidence" value="ECO:0007669"/>
    <property type="project" value="UniProtKB-KW"/>
</dbReference>
<dbReference type="EMBL" id="CP002049">
    <property type="protein sequence ID" value="ADI14035.1"/>
    <property type="molecule type" value="Genomic_DNA"/>
</dbReference>
<evidence type="ECO:0000256" key="2">
    <source>
        <dbReference type="ARBA" id="ARBA00023239"/>
    </source>
</evidence>
<sequence length="247" mass="26501">MKAAILVGHGSLRKASGAAMIRLAALLRQAGDFPVATAGFLNFSRPTFSDAASRCVRKGATEIFVQPYFLISGYYVKTGVPKLLAEAQAAFPAVRFHLAEAFDDHPALVTLSHKRAQGADPEADALLLMAHGTPFEAANGPILRVAAALRAHYAHVQLGFMECNAPTIAEAASSLARAGARRVVAVPYFLQLGEHVAADLPEAVQRAQREHPQVRFTLAEYLAYDPLLLAVVRDRLRASQPAPERAA</sequence>
<evidence type="ECO:0000313" key="3">
    <source>
        <dbReference type="EMBL" id="ADI14035.1"/>
    </source>
</evidence>
<keyword evidence="2" id="KW-0456">Lyase</keyword>
<dbReference type="RefSeq" id="WP_013177407.1">
    <property type="nucleotide sequence ID" value="NC_014221.1"/>
</dbReference>
<organism evidence="3 4">
    <name type="scientific">Truepera radiovictrix (strain DSM 17093 / CIP 108686 / LMG 22925 / RQ-24)</name>
    <dbReference type="NCBI Taxonomy" id="649638"/>
    <lineage>
        <taxon>Bacteria</taxon>
        <taxon>Thermotogati</taxon>
        <taxon>Deinococcota</taxon>
        <taxon>Deinococci</taxon>
        <taxon>Trueperales</taxon>
        <taxon>Trueperaceae</taxon>
        <taxon>Truepera</taxon>
    </lineage>
</organism>
<dbReference type="Proteomes" id="UP000000379">
    <property type="component" value="Chromosome"/>
</dbReference>
<dbReference type="AlphaFoldDB" id="D7CUP4"/>
<gene>
    <name evidence="3" type="ordered locus">Trad_0901</name>
</gene>
<reference evidence="3 4" key="2">
    <citation type="journal article" date="2011" name="Stand. Genomic Sci.">
        <title>Complete genome sequence of Truepera radiovictrix type strain (RQ-24).</title>
        <authorList>
            <person name="Ivanova N."/>
            <person name="Rohde C."/>
            <person name="Munk C."/>
            <person name="Nolan M."/>
            <person name="Lucas S."/>
            <person name="Del Rio T.G."/>
            <person name="Tice H."/>
            <person name="Deshpande S."/>
            <person name="Cheng J.F."/>
            <person name="Tapia R."/>
            <person name="Han C."/>
            <person name="Goodwin L."/>
            <person name="Pitluck S."/>
            <person name="Liolios K."/>
            <person name="Mavromatis K."/>
            <person name="Mikhailova N."/>
            <person name="Pati A."/>
            <person name="Chen A."/>
            <person name="Palaniappan K."/>
            <person name="Land M."/>
            <person name="Hauser L."/>
            <person name="Chang Y.J."/>
            <person name="Jeffries C.D."/>
            <person name="Brambilla E."/>
            <person name="Rohde M."/>
            <person name="Goker M."/>
            <person name="Tindall B.J."/>
            <person name="Woyke T."/>
            <person name="Bristow J."/>
            <person name="Eisen J.A."/>
            <person name="Markowitz V."/>
            <person name="Hugenholtz P."/>
            <person name="Kyrpides N.C."/>
            <person name="Klenk H.P."/>
            <person name="Lapidus A."/>
        </authorList>
    </citation>
    <scope>NUCLEOTIDE SEQUENCE [LARGE SCALE GENOMIC DNA]</scope>
    <source>
        <strain evidence="4">DSM 17093 / CIP 108686 / LMG 22925 / RQ-24</strain>
    </source>
</reference>
<dbReference type="OrthoDB" id="9795334at2"/>
<name>D7CUP4_TRURR</name>
<dbReference type="InterPro" id="IPR002762">
    <property type="entry name" value="CbiX-like"/>
</dbReference>
<dbReference type="PANTHER" id="PTHR33542:SF3">
    <property type="entry name" value="SIROHYDROCHLORIN FERROCHELATASE, CHLOROPLASTIC"/>
    <property type="match status" value="1"/>
</dbReference>
<dbReference type="SUPFAM" id="SSF53800">
    <property type="entry name" value="Chelatase"/>
    <property type="match status" value="2"/>
</dbReference>
<accession>D7CUP4</accession>
<dbReference type="InterPro" id="IPR050963">
    <property type="entry name" value="Sirohydro_Cobaltochel/CbiX"/>
</dbReference>
<dbReference type="eggNOG" id="COG2138">
    <property type="taxonomic scope" value="Bacteria"/>
</dbReference>
<dbReference type="GO" id="GO:0016829">
    <property type="term" value="F:lyase activity"/>
    <property type="evidence" value="ECO:0007669"/>
    <property type="project" value="UniProtKB-KW"/>
</dbReference>
<dbReference type="Pfam" id="PF01903">
    <property type="entry name" value="CbiX"/>
    <property type="match status" value="2"/>
</dbReference>
<dbReference type="STRING" id="649638.Trad_0901"/>
<reference evidence="4" key="1">
    <citation type="submission" date="2010-05" db="EMBL/GenBank/DDBJ databases">
        <title>The complete genome of Truepera radiovictris DSM 17093.</title>
        <authorList>
            <consortium name="US DOE Joint Genome Institute (JGI-PGF)"/>
            <person name="Lucas S."/>
            <person name="Copeland A."/>
            <person name="Lapidus A."/>
            <person name="Glavina del Rio T."/>
            <person name="Dalin E."/>
            <person name="Tice H."/>
            <person name="Bruce D."/>
            <person name="Goodwin L."/>
            <person name="Pitluck S."/>
            <person name="Kyrpides N."/>
            <person name="Mavromatis K."/>
            <person name="Ovchinnikova G."/>
            <person name="Munk A.C."/>
            <person name="Detter J.C."/>
            <person name="Han C."/>
            <person name="Tapia R."/>
            <person name="Land M."/>
            <person name="Hauser L."/>
            <person name="Markowitz V."/>
            <person name="Cheng J.-F."/>
            <person name="Hugenholtz P."/>
            <person name="Woyke T."/>
            <person name="Wu D."/>
            <person name="Tindall B."/>
            <person name="Pomrenke H.G."/>
            <person name="Brambilla E."/>
            <person name="Klenk H.-P."/>
            <person name="Eisen J.A."/>
        </authorList>
    </citation>
    <scope>NUCLEOTIDE SEQUENCE [LARGE SCALE GENOMIC DNA]</scope>
    <source>
        <strain evidence="4">DSM 17093 / CIP 108686 / LMG 22925 / RQ-24</strain>
    </source>
</reference>